<dbReference type="AlphaFoldDB" id="A0A4C1XD14"/>
<comment type="caution">
    <text evidence="1">The sequence shown here is derived from an EMBL/GenBank/DDBJ whole genome shotgun (WGS) entry which is preliminary data.</text>
</comment>
<gene>
    <name evidence="1" type="ORF">EVAR_35390_1</name>
</gene>
<organism evidence="1 2">
    <name type="scientific">Eumeta variegata</name>
    <name type="common">Bagworm moth</name>
    <name type="synonym">Eumeta japonica</name>
    <dbReference type="NCBI Taxonomy" id="151549"/>
    <lineage>
        <taxon>Eukaryota</taxon>
        <taxon>Metazoa</taxon>
        <taxon>Ecdysozoa</taxon>
        <taxon>Arthropoda</taxon>
        <taxon>Hexapoda</taxon>
        <taxon>Insecta</taxon>
        <taxon>Pterygota</taxon>
        <taxon>Neoptera</taxon>
        <taxon>Endopterygota</taxon>
        <taxon>Lepidoptera</taxon>
        <taxon>Glossata</taxon>
        <taxon>Ditrysia</taxon>
        <taxon>Tineoidea</taxon>
        <taxon>Psychidae</taxon>
        <taxon>Oiketicinae</taxon>
        <taxon>Eumeta</taxon>
    </lineage>
</organism>
<dbReference type="Proteomes" id="UP000299102">
    <property type="component" value="Unassembled WGS sequence"/>
</dbReference>
<name>A0A4C1XD14_EUMVA</name>
<dbReference type="EMBL" id="BGZK01000797">
    <property type="protein sequence ID" value="GBP60842.1"/>
    <property type="molecule type" value="Genomic_DNA"/>
</dbReference>
<accession>A0A4C1XD14</accession>
<evidence type="ECO:0000313" key="2">
    <source>
        <dbReference type="Proteomes" id="UP000299102"/>
    </source>
</evidence>
<evidence type="ECO:0000313" key="1">
    <source>
        <dbReference type="EMBL" id="GBP60842.1"/>
    </source>
</evidence>
<sequence length="103" mass="11942">MVAIRDAGLKRLEDLSFPCSLDLALSDFYPFLRLKKYLKGQRFEDELLIARKNTYSSALTRLQSEPAYNIYEDLKTELSGEFSDIAYAKEVHKVSLQEKETEK</sequence>
<keyword evidence="2" id="KW-1185">Reference proteome</keyword>
<reference evidence="1 2" key="1">
    <citation type="journal article" date="2019" name="Commun. Biol.">
        <title>The bagworm genome reveals a unique fibroin gene that provides high tensile strength.</title>
        <authorList>
            <person name="Kono N."/>
            <person name="Nakamura H."/>
            <person name="Ohtoshi R."/>
            <person name="Tomita M."/>
            <person name="Numata K."/>
            <person name="Arakawa K."/>
        </authorList>
    </citation>
    <scope>NUCLEOTIDE SEQUENCE [LARGE SCALE GENOMIC DNA]</scope>
</reference>
<proteinExistence type="predicted"/>
<protein>
    <submittedName>
        <fullName evidence="1">Uncharacterized protein</fullName>
    </submittedName>
</protein>